<keyword evidence="5 11" id="KW-0812">Transmembrane</keyword>
<dbReference type="GO" id="GO:0005886">
    <property type="term" value="C:plasma membrane"/>
    <property type="evidence" value="ECO:0007669"/>
    <property type="project" value="TreeGrafter"/>
</dbReference>
<evidence type="ECO:0000256" key="1">
    <source>
        <dbReference type="ARBA" id="ARBA00004141"/>
    </source>
</evidence>
<comment type="similarity">
    <text evidence="2">Belongs to the ATPase A chain family.</text>
</comment>
<dbReference type="InterPro" id="IPR045082">
    <property type="entry name" value="ATP_syn_F0_a_bact/chloroplast"/>
</dbReference>
<feature type="transmembrane region" description="Helical" evidence="11">
    <location>
        <begin position="156"/>
        <end position="178"/>
    </location>
</feature>
<evidence type="ECO:0000256" key="9">
    <source>
        <dbReference type="ARBA" id="ARBA00023136"/>
    </source>
</evidence>
<dbReference type="InterPro" id="IPR035908">
    <property type="entry name" value="F0_ATP_A_sf"/>
</dbReference>
<dbReference type="PANTHER" id="PTHR42823">
    <property type="entry name" value="ATP SYNTHASE SUBUNIT A, CHLOROPLASTIC"/>
    <property type="match status" value="1"/>
</dbReference>
<protein>
    <submittedName>
        <fullName evidence="12">F0F1 ATP synthase subunit A</fullName>
    </submittedName>
</protein>
<feature type="transmembrane region" description="Helical" evidence="11">
    <location>
        <begin position="104"/>
        <end position="126"/>
    </location>
</feature>
<keyword evidence="10" id="KW-0066">ATP synthesis</keyword>
<evidence type="ECO:0000256" key="3">
    <source>
        <dbReference type="ARBA" id="ARBA00022448"/>
    </source>
</evidence>
<organism evidence="12 13">
    <name type="scientific">Mycoplasmopsis mucosicanis</name>
    <dbReference type="NCBI Taxonomy" id="458208"/>
    <lineage>
        <taxon>Bacteria</taxon>
        <taxon>Bacillati</taxon>
        <taxon>Mycoplasmatota</taxon>
        <taxon>Mycoplasmoidales</taxon>
        <taxon>Metamycoplasmataceae</taxon>
        <taxon>Mycoplasmopsis</taxon>
    </lineage>
</organism>
<evidence type="ECO:0000256" key="11">
    <source>
        <dbReference type="SAM" id="Phobius"/>
    </source>
</evidence>
<dbReference type="OrthoDB" id="9789241at2"/>
<feature type="transmembrane region" description="Helical" evidence="11">
    <location>
        <begin position="198"/>
        <end position="222"/>
    </location>
</feature>
<dbReference type="EMBL" id="SMDN01000018">
    <property type="protein sequence ID" value="TQC51304.1"/>
    <property type="molecule type" value="Genomic_DNA"/>
</dbReference>
<dbReference type="AlphaFoldDB" id="A0A507SMQ5"/>
<keyword evidence="6" id="KW-0375">Hydrogen ion transport</keyword>
<dbReference type="NCBIfam" id="NF004487">
    <property type="entry name" value="PRK05815.3-5"/>
    <property type="match status" value="1"/>
</dbReference>
<gene>
    <name evidence="12" type="ORF">E1I18_03345</name>
</gene>
<evidence type="ECO:0000313" key="13">
    <source>
        <dbReference type="Proteomes" id="UP000320801"/>
    </source>
</evidence>
<dbReference type="GO" id="GO:0042777">
    <property type="term" value="P:proton motive force-driven plasma membrane ATP synthesis"/>
    <property type="evidence" value="ECO:0007669"/>
    <property type="project" value="TreeGrafter"/>
</dbReference>
<keyword evidence="8" id="KW-0406">Ion transport</keyword>
<name>A0A507SMQ5_9BACT</name>
<accession>A0A507SMQ5</accession>
<keyword evidence="7 11" id="KW-1133">Transmembrane helix</keyword>
<evidence type="ECO:0000313" key="12">
    <source>
        <dbReference type="EMBL" id="TQC51304.1"/>
    </source>
</evidence>
<feature type="transmembrane region" description="Helical" evidence="11">
    <location>
        <begin position="16"/>
        <end position="35"/>
    </location>
</feature>
<evidence type="ECO:0000256" key="8">
    <source>
        <dbReference type="ARBA" id="ARBA00023065"/>
    </source>
</evidence>
<dbReference type="GO" id="GO:0046933">
    <property type="term" value="F:proton-transporting ATP synthase activity, rotational mechanism"/>
    <property type="evidence" value="ECO:0007669"/>
    <property type="project" value="TreeGrafter"/>
</dbReference>
<evidence type="ECO:0000256" key="2">
    <source>
        <dbReference type="ARBA" id="ARBA00006810"/>
    </source>
</evidence>
<comment type="caution">
    <text evidence="12">The sequence shown here is derived from an EMBL/GenBank/DDBJ whole genome shotgun (WGS) entry which is preliminary data.</text>
</comment>
<evidence type="ECO:0000256" key="6">
    <source>
        <dbReference type="ARBA" id="ARBA00022781"/>
    </source>
</evidence>
<sequence length="255" mass="28721">MEEIIKAFGVWNQPQLLSLIVTVIIIFIVSLIVFIKIKKHSSPDKAPVPTVLVAEAYVSLLDNSYDDTSSGLLPKARFYIFSLTTFLLVGNMLGLIGLEPLATSYSITFILAAITFIGIYLIGLWYKRFKFFMQYVKNPAEIIGQFSPLISMSCRMFGNITGGAIVMTSIYYLGGYIWGLFIPGPQLYFFASIITPWLHMFFDIFGAVIQALIFTILTTIYWTGEVDLTASNARKNKKTKQKQNQNIVQIANNIY</sequence>
<keyword evidence="9 11" id="KW-0472">Membrane</keyword>
<dbReference type="SUPFAM" id="SSF81336">
    <property type="entry name" value="F1F0 ATP synthase subunit A"/>
    <property type="match status" value="1"/>
</dbReference>
<dbReference type="GO" id="GO:0045259">
    <property type="term" value="C:proton-transporting ATP synthase complex"/>
    <property type="evidence" value="ECO:0007669"/>
    <property type="project" value="UniProtKB-KW"/>
</dbReference>
<dbReference type="PANTHER" id="PTHR42823:SF3">
    <property type="entry name" value="ATP SYNTHASE SUBUNIT A, CHLOROPLASTIC"/>
    <property type="match status" value="1"/>
</dbReference>
<evidence type="ECO:0000256" key="5">
    <source>
        <dbReference type="ARBA" id="ARBA00022692"/>
    </source>
</evidence>
<dbReference type="CDD" id="cd00310">
    <property type="entry name" value="ATP-synt_Fo_a_6"/>
    <property type="match status" value="1"/>
</dbReference>
<dbReference type="Proteomes" id="UP000320801">
    <property type="component" value="Unassembled WGS sequence"/>
</dbReference>
<keyword evidence="13" id="KW-1185">Reference proteome</keyword>
<evidence type="ECO:0000256" key="10">
    <source>
        <dbReference type="ARBA" id="ARBA00023310"/>
    </source>
</evidence>
<feature type="transmembrane region" description="Helical" evidence="11">
    <location>
        <begin position="78"/>
        <end position="98"/>
    </location>
</feature>
<dbReference type="Pfam" id="PF00119">
    <property type="entry name" value="ATP-synt_A"/>
    <property type="match status" value="1"/>
</dbReference>
<dbReference type="RefSeq" id="WP_141484180.1">
    <property type="nucleotide sequence ID" value="NZ_SMDN01000018.1"/>
</dbReference>
<dbReference type="PRINTS" id="PR00123">
    <property type="entry name" value="ATPASEA"/>
</dbReference>
<comment type="subcellular location">
    <subcellularLocation>
        <location evidence="1">Membrane</location>
        <topology evidence="1">Multi-pass membrane protein</topology>
    </subcellularLocation>
</comment>
<reference evidence="12 13" key="1">
    <citation type="submission" date="2019-03" db="EMBL/GenBank/DDBJ databases">
        <title>Characterization of a novel Mycoplasma cynos real-time PCR assay.</title>
        <authorList>
            <person name="Tallmadge R.L."/>
            <person name="Mitchell P.K."/>
            <person name="Goodman L."/>
        </authorList>
    </citation>
    <scope>NUCLEOTIDE SEQUENCE [LARGE SCALE GENOMIC DNA]</scope>
    <source>
        <strain evidence="12 13">1642</strain>
    </source>
</reference>
<keyword evidence="3" id="KW-0813">Transport</keyword>
<dbReference type="Gene3D" id="1.20.120.220">
    <property type="entry name" value="ATP synthase, F0 complex, subunit A"/>
    <property type="match status" value="1"/>
</dbReference>
<dbReference type="InterPro" id="IPR000568">
    <property type="entry name" value="ATP_synth_F0_asu"/>
</dbReference>
<evidence type="ECO:0000256" key="4">
    <source>
        <dbReference type="ARBA" id="ARBA00022547"/>
    </source>
</evidence>
<proteinExistence type="inferred from homology"/>
<evidence type="ECO:0000256" key="7">
    <source>
        <dbReference type="ARBA" id="ARBA00022989"/>
    </source>
</evidence>
<keyword evidence="4" id="KW-0138">CF(0)</keyword>